<dbReference type="OMA" id="VIACRIC"/>
<dbReference type="GO" id="GO:0043122">
    <property type="term" value="P:regulation of canonical NF-kappaB signal transduction"/>
    <property type="evidence" value="ECO:0007669"/>
    <property type="project" value="TreeGrafter"/>
</dbReference>
<accession>A0A9J6H4D1</accession>
<dbReference type="AlphaFoldDB" id="A0A9J6H4D1"/>
<gene>
    <name evidence="1" type="ORF">HPB48_023212</name>
</gene>
<dbReference type="InterPro" id="IPR013083">
    <property type="entry name" value="Znf_RING/FYVE/PHD"/>
</dbReference>
<comment type="caution">
    <text evidence="1">The sequence shown here is derived from an EMBL/GenBank/DDBJ whole genome shotgun (WGS) entry which is preliminary data.</text>
</comment>
<evidence type="ECO:0000313" key="2">
    <source>
        <dbReference type="Proteomes" id="UP000821853"/>
    </source>
</evidence>
<name>A0A9J6H4D1_HAELO</name>
<dbReference type="Proteomes" id="UP000821853">
    <property type="component" value="Unassembled WGS sequence"/>
</dbReference>
<dbReference type="VEuPathDB" id="VectorBase:HLOH_048592"/>
<dbReference type="EMBL" id="JABSTR010000104">
    <property type="protein sequence ID" value="KAH9382658.1"/>
    <property type="molecule type" value="Genomic_DNA"/>
</dbReference>
<keyword evidence="2" id="KW-1185">Reference proteome</keyword>
<dbReference type="Gene3D" id="3.30.40.10">
    <property type="entry name" value="Zinc/RING finger domain, C3HC4 (zinc finger)"/>
    <property type="match status" value="1"/>
</dbReference>
<dbReference type="OrthoDB" id="6499288at2759"/>
<proteinExistence type="predicted"/>
<reference evidence="1 2" key="1">
    <citation type="journal article" date="2020" name="Cell">
        <title>Large-Scale Comparative Analyses of Tick Genomes Elucidate Their Genetic Diversity and Vector Capacities.</title>
        <authorList>
            <consortium name="Tick Genome and Microbiome Consortium (TIGMIC)"/>
            <person name="Jia N."/>
            <person name="Wang J."/>
            <person name="Shi W."/>
            <person name="Du L."/>
            <person name="Sun Y."/>
            <person name="Zhan W."/>
            <person name="Jiang J.F."/>
            <person name="Wang Q."/>
            <person name="Zhang B."/>
            <person name="Ji P."/>
            <person name="Bell-Sakyi L."/>
            <person name="Cui X.M."/>
            <person name="Yuan T.T."/>
            <person name="Jiang B.G."/>
            <person name="Yang W.F."/>
            <person name="Lam T.T."/>
            <person name="Chang Q.C."/>
            <person name="Ding S.J."/>
            <person name="Wang X.J."/>
            <person name="Zhu J.G."/>
            <person name="Ruan X.D."/>
            <person name="Zhao L."/>
            <person name="Wei J.T."/>
            <person name="Ye R.Z."/>
            <person name="Que T.C."/>
            <person name="Du C.H."/>
            <person name="Zhou Y.H."/>
            <person name="Cheng J.X."/>
            <person name="Dai P.F."/>
            <person name="Guo W.B."/>
            <person name="Han X.H."/>
            <person name="Huang E.J."/>
            <person name="Li L.F."/>
            <person name="Wei W."/>
            <person name="Gao Y.C."/>
            <person name="Liu J.Z."/>
            <person name="Shao H.Z."/>
            <person name="Wang X."/>
            <person name="Wang C.C."/>
            <person name="Yang T.C."/>
            <person name="Huo Q.B."/>
            <person name="Li W."/>
            <person name="Chen H.Y."/>
            <person name="Chen S.E."/>
            <person name="Zhou L.G."/>
            <person name="Ni X.B."/>
            <person name="Tian J.H."/>
            <person name="Sheng Y."/>
            <person name="Liu T."/>
            <person name="Pan Y.S."/>
            <person name="Xia L.Y."/>
            <person name="Li J."/>
            <person name="Zhao F."/>
            <person name="Cao W.C."/>
        </authorList>
    </citation>
    <scope>NUCLEOTIDE SEQUENCE [LARGE SCALE GENOMIC DNA]</scope>
    <source>
        <strain evidence="1">HaeL-2018</strain>
    </source>
</reference>
<protein>
    <submittedName>
        <fullName evidence="1">Uncharacterized protein</fullName>
    </submittedName>
</protein>
<dbReference type="PANTHER" id="PTHR10131">
    <property type="entry name" value="TNF RECEPTOR ASSOCIATED FACTOR"/>
    <property type="match status" value="1"/>
</dbReference>
<sequence>MSAGQYYRYYLTGFGNYLDFRTVEFRERLPDAYFCDSCGAVAIDCASLSCNHVSCALCRSGSIEYCKYAGTVIACRICRATTHEKNVTCLLNGKERLLGRSVRCPMASNGCDFTGMLRDLDSHFPQCKFHLTTCSLCNAHVKFKELSRHYAACRARAYASVTSVSAETRLHEDLANAKKEIEEAMAGGSSDDRALREKTAFVLEVLGRAGI</sequence>
<dbReference type="SUPFAM" id="SSF49599">
    <property type="entry name" value="TRAF domain-like"/>
    <property type="match status" value="1"/>
</dbReference>
<organism evidence="1 2">
    <name type="scientific">Haemaphysalis longicornis</name>
    <name type="common">Bush tick</name>
    <dbReference type="NCBI Taxonomy" id="44386"/>
    <lineage>
        <taxon>Eukaryota</taxon>
        <taxon>Metazoa</taxon>
        <taxon>Ecdysozoa</taxon>
        <taxon>Arthropoda</taxon>
        <taxon>Chelicerata</taxon>
        <taxon>Arachnida</taxon>
        <taxon>Acari</taxon>
        <taxon>Parasitiformes</taxon>
        <taxon>Ixodida</taxon>
        <taxon>Ixodoidea</taxon>
        <taxon>Ixodidae</taxon>
        <taxon>Haemaphysalinae</taxon>
        <taxon>Haemaphysalis</taxon>
    </lineage>
</organism>
<dbReference type="PANTHER" id="PTHR10131:SF94">
    <property type="entry name" value="TNF RECEPTOR-ASSOCIATED FACTOR 4"/>
    <property type="match status" value="1"/>
</dbReference>
<evidence type="ECO:0000313" key="1">
    <source>
        <dbReference type="EMBL" id="KAH9382658.1"/>
    </source>
</evidence>